<keyword evidence="2" id="KW-0830">Ubiquinone</keyword>
<keyword evidence="1" id="KW-0472">Membrane</keyword>
<accession>A0A178K444</accession>
<evidence type="ECO:0000256" key="1">
    <source>
        <dbReference type="SAM" id="Phobius"/>
    </source>
</evidence>
<feature type="transmembrane region" description="Helical" evidence="1">
    <location>
        <begin position="80"/>
        <end position="103"/>
    </location>
</feature>
<feature type="transmembrane region" description="Helical" evidence="1">
    <location>
        <begin position="24"/>
        <end position="42"/>
    </location>
</feature>
<feature type="transmembrane region" description="Helical" evidence="1">
    <location>
        <begin position="54"/>
        <end position="74"/>
    </location>
</feature>
<name>A0A178K444_9GAMM</name>
<gene>
    <name evidence="2" type="ORF">A3K86_21405</name>
</gene>
<evidence type="ECO:0000313" key="2">
    <source>
        <dbReference type="EMBL" id="OAN11492.1"/>
    </source>
</evidence>
<organism evidence="2 3">
    <name type="scientific">Photobacterium jeanii</name>
    <dbReference type="NCBI Taxonomy" id="858640"/>
    <lineage>
        <taxon>Bacteria</taxon>
        <taxon>Pseudomonadati</taxon>
        <taxon>Pseudomonadota</taxon>
        <taxon>Gammaproteobacteria</taxon>
        <taxon>Vibrionales</taxon>
        <taxon>Vibrionaceae</taxon>
        <taxon>Photobacterium</taxon>
    </lineage>
</organism>
<dbReference type="EMBL" id="LVHF01000033">
    <property type="protein sequence ID" value="OAN11492.1"/>
    <property type="molecule type" value="Genomic_DNA"/>
</dbReference>
<proteinExistence type="predicted"/>
<keyword evidence="1" id="KW-1133">Transmembrane helix</keyword>
<dbReference type="AlphaFoldDB" id="A0A178K444"/>
<keyword evidence="1" id="KW-0812">Transmembrane</keyword>
<reference evidence="2 3" key="1">
    <citation type="submission" date="2016-03" db="EMBL/GenBank/DDBJ databases">
        <title>Photobacterium proteolyticum sp. nov. a protease producing bacterium isolated from ocean sediments of Laizhou Bay.</title>
        <authorList>
            <person name="Li Y."/>
        </authorList>
    </citation>
    <scope>NUCLEOTIDE SEQUENCE [LARGE SCALE GENOMIC DNA]</scope>
    <source>
        <strain evidence="2 3">R-40508</strain>
    </source>
</reference>
<sequence length="126" mass="13998">MKFALIFLISMIAGVMSGEHYHSFVAGFAVAALAVGSGYWLAFRSSARYPQLALLMLLLGLVAKMAVTVVGVIWSMNANLINSPIVFSLSYLFFSIVVTYGYFKLREYQMNRRVQTEKKALQAQTA</sequence>
<dbReference type="OrthoDB" id="5828030at2"/>
<dbReference type="RefSeq" id="WP_068336396.1">
    <property type="nucleotide sequence ID" value="NZ_LVHF01000033.1"/>
</dbReference>
<protein>
    <submittedName>
        <fullName evidence="2">NADH:ubiquinone oxidoreductase</fullName>
    </submittedName>
</protein>
<keyword evidence="3" id="KW-1185">Reference proteome</keyword>
<evidence type="ECO:0000313" key="3">
    <source>
        <dbReference type="Proteomes" id="UP000078503"/>
    </source>
</evidence>
<comment type="caution">
    <text evidence="2">The sequence shown here is derived from an EMBL/GenBank/DDBJ whole genome shotgun (WGS) entry which is preliminary data.</text>
</comment>
<dbReference type="Proteomes" id="UP000078503">
    <property type="component" value="Unassembled WGS sequence"/>
</dbReference>